<gene>
    <name evidence="4" type="ORF">PENVUL_c024G01786</name>
</gene>
<evidence type="ECO:0008006" key="6">
    <source>
        <dbReference type="Google" id="ProtNLM"/>
    </source>
</evidence>
<dbReference type="EMBL" id="MDYP01000024">
    <property type="protein sequence ID" value="OQE05468.1"/>
    <property type="molecule type" value="Genomic_DNA"/>
</dbReference>
<protein>
    <recommendedName>
        <fullName evidence="6">Beta-lactamase-related domain-containing protein</fullName>
    </recommendedName>
</protein>
<dbReference type="AlphaFoldDB" id="A0A1V6RV56"/>
<evidence type="ECO:0000313" key="5">
    <source>
        <dbReference type="Proteomes" id="UP000191518"/>
    </source>
</evidence>
<comment type="similarity">
    <text evidence="1">Belongs to the peptidase S12 family.</text>
</comment>
<keyword evidence="5" id="KW-1185">Reference proteome</keyword>
<evidence type="ECO:0000313" key="4">
    <source>
        <dbReference type="EMBL" id="OQE05468.1"/>
    </source>
</evidence>
<dbReference type="Proteomes" id="UP000191518">
    <property type="component" value="Unassembled WGS sequence"/>
</dbReference>
<dbReference type="InterPro" id="IPR021860">
    <property type="entry name" value="Peptidase_S12_Pab87-rel_C"/>
</dbReference>
<proteinExistence type="inferred from homology"/>
<dbReference type="SUPFAM" id="SSF56601">
    <property type="entry name" value="beta-lactamase/transpeptidase-like"/>
    <property type="match status" value="1"/>
</dbReference>
<evidence type="ECO:0000256" key="1">
    <source>
        <dbReference type="ARBA" id="ARBA00038215"/>
    </source>
</evidence>
<dbReference type="InterPro" id="IPR001466">
    <property type="entry name" value="Beta-lactam-related"/>
</dbReference>
<dbReference type="PANTHER" id="PTHR46825:SF9">
    <property type="entry name" value="BETA-LACTAMASE-RELATED DOMAIN-CONTAINING PROTEIN"/>
    <property type="match status" value="1"/>
</dbReference>
<dbReference type="PANTHER" id="PTHR46825">
    <property type="entry name" value="D-ALANYL-D-ALANINE-CARBOXYPEPTIDASE/ENDOPEPTIDASE AMPH"/>
    <property type="match status" value="1"/>
</dbReference>
<dbReference type="Pfam" id="PF00144">
    <property type="entry name" value="Beta-lactamase"/>
    <property type="match status" value="1"/>
</dbReference>
<organism evidence="4 5">
    <name type="scientific">Penicillium vulpinum</name>
    <dbReference type="NCBI Taxonomy" id="29845"/>
    <lineage>
        <taxon>Eukaryota</taxon>
        <taxon>Fungi</taxon>
        <taxon>Dikarya</taxon>
        <taxon>Ascomycota</taxon>
        <taxon>Pezizomycotina</taxon>
        <taxon>Eurotiomycetes</taxon>
        <taxon>Eurotiomycetidae</taxon>
        <taxon>Eurotiales</taxon>
        <taxon>Aspergillaceae</taxon>
        <taxon>Penicillium</taxon>
    </lineage>
</organism>
<dbReference type="Pfam" id="PF11954">
    <property type="entry name" value="DUF3471"/>
    <property type="match status" value="1"/>
</dbReference>
<accession>A0A1V6RV56</accession>
<evidence type="ECO:0000259" key="3">
    <source>
        <dbReference type="Pfam" id="PF11954"/>
    </source>
</evidence>
<name>A0A1V6RV56_9EURO</name>
<dbReference type="Gene3D" id="3.40.710.10">
    <property type="entry name" value="DD-peptidase/beta-lactamase superfamily"/>
    <property type="match status" value="1"/>
</dbReference>
<dbReference type="InterPro" id="IPR050491">
    <property type="entry name" value="AmpC-like"/>
</dbReference>
<dbReference type="OrthoDB" id="5946976at2759"/>
<feature type="domain" description="Beta-lactamase-related" evidence="2">
    <location>
        <begin position="14"/>
        <end position="350"/>
    </location>
</feature>
<dbReference type="STRING" id="29845.A0A1V6RV56"/>
<reference evidence="5" key="1">
    <citation type="journal article" date="2017" name="Nat. Microbiol.">
        <title>Global analysis of biosynthetic gene clusters reveals vast potential of secondary metabolite production in Penicillium species.</title>
        <authorList>
            <person name="Nielsen J.C."/>
            <person name="Grijseels S."/>
            <person name="Prigent S."/>
            <person name="Ji B."/>
            <person name="Dainat J."/>
            <person name="Nielsen K.F."/>
            <person name="Frisvad J.C."/>
            <person name="Workman M."/>
            <person name="Nielsen J."/>
        </authorList>
    </citation>
    <scope>NUCLEOTIDE SEQUENCE [LARGE SCALE GENOMIC DNA]</scope>
    <source>
        <strain evidence="5">IBT 29486</strain>
    </source>
</reference>
<dbReference type="InterPro" id="IPR012338">
    <property type="entry name" value="Beta-lactam/transpept-like"/>
</dbReference>
<sequence length="511" mass="56939">MVLRNSNSPLTSEFDALVQEQMDKWKVPGLSMAVVHGSSTWSKAYGFADFPDRKMTTDSLFCTCSTTKAFTAAAMSLAIDDSKDTESPIRWDTPIASILRDDFVLENDYSTMHTTIEDALSHRSGLSTHDACLNLVDPKRSLREAVRNLRYLPMAYAPRTTFSYNNNMYMAVSHALEQIEGRPLGETLKKRIWDPLGMNDTYFSVTDVSQDPSLRPRLAQGYTWDPDTDTYIAEPYMNDVAVTGAGAMVSNVLEYTKWLRAMMYQKGPISPEGYAELLKPRTVISNWEELVGPPPAPCHLYALGWFVDSYRGEPFYWHSGSWPGFGIKVGFLPSKGFGFAMMGNTVNARNAELGIYMHLLDQIFGGPGIPRSVGQATKPENGKVGAKSECLEQATKRLYPSLPDPVLSHSLQLHQYVGRYEHPAYSSITLSLKDGYLVAELLDRAIPSLITLTHASGEFFVAHYYQPKKIGSLSGYYATEFIVGSNGIATAMGMDMEPALNGEKMWFDRKD</sequence>
<evidence type="ECO:0000259" key="2">
    <source>
        <dbReference type="Pfam" id="PF00144"/>
    </source>
</evidence>
<comment type="caution">
    <text evidence="4">The sequence shown here is derived from an EMBL/GenBank/DDBJ whole genome shotgun (WGS) entry which is preliminary data.</text>
</comment>
<dbReference type="Gene3D" id="2.40.128.600">
    <property type="match status" value="1"/>
</dbReference>
<feature type="domain" description="Peptidase S12 Pab87-related C-terminal" evidence="3">
    <location>
        <begin position="405"/>
        <end position="509"/>
    </location>
</feature>